<feature type="non-terminal residue" evidence="1">
    <location>
        <position position="448"/>
    </location>
</feature>
<protein>
    <recommendedName>
        <fullName evidence="2">Sialidase domain-containing protein</fullName>
    </recommendedName>
</protein>
<dbReference type="EMBL" id="LAZR01046287">
    <property type="protein sequence ID" value="KKK96886.1"/>
    <property type="molecule type" value="Genomic_DNA"/>
</dbReference>
<dbReference type="AlphaFoldDB" id="A0A0F9CJT1"/>
<feature type="non-terminal residue" evidence="1">
    <location>
        <position position="1"/>
    </location>
</feature>
<name>A0A0F9CJT1_9ZZZZ</name>
<gene>
    <name evidence="1" type="ORF">LCGC14_2658280</name>
</gene>
<comment type="caution">
    <text evidence="1">The sequence shown here is derived from an EMBL/GenBank/DDBJ whole genome shotgun (WGS) entry which is preliminary data.</text>
</comment>
<proteinExistence type="predicted"/>
<evidence type="ECO:0008006" key="2">
    <source>
        <dbReference type="Google" id="ProtNLM"/>
    </source>
</evidence>
<reference evidence="1" key="1">
    <citation type="journal article" date="2015" name="Nature">
        <title>Complex archaea that bridge the gap between prokaryotes and eukaryotes.</title>
        <authorList>
            <person name="Spang A."/>
            <person name="Saw J.H."/>
            <person name="Jorgensen S.L."/>
            <person name="Zaremba-Niedzwiedzka K."/>
            <person name="Martijn J."/>
            <person name="Lind A.E."/>
            <person name="van Eijk R."/>
            <person name="Schleper C."/>
            <person name="Guy L."/>
            <person name="Ettema T.J."/>
        </authorList>
    </citation>
    <scope>NUCLEOTIDE SEQUENCE</scope>
</reference>
<accession>A0A0F9CJT1</accession>
<organism evidence="1">
    <name type="scientific">marine sediment metagenome</name>
    <dbReference type="NCBI Taxonomy" id="412755"/>
    <lineage>
        <taxon>unclassified sequences</taxon>
        <taxon>metagenomes</taxon>
        <taxon>ecological metagenomes</taxon>
    </lineage>
</organism>
<evidence type="ECO:0000313" key="1">
    <source>
        <dbReference type="EMBL" id="KKK96886.1"/>
    </source>
</evidence>
<sequence length="448" mass="48444">ADGGQTWGSAVQVNTEAPGNNEAFAHSVWYDQWTPGDTGTEIHIAWADLSAGTSNGNFKYRSLDTDGDTLGTQVTIETSLAGDVVASNITSIVKARGGNLYALMAWRFAGNEFARSVDGGANWVSRASPDWRGDSGAPHLTPGNESDNQDVYFVSIRSNQLQLHWYDDSGNSWTETEIDVGFGYSATEDGGTVATAIRHSDHHTLVTAQKKLNGTYDRRFYDISNGTTVTTMTNVYTGETLHGNASAKLLIDRHDRVYVAYSGIGGVSASRVGYKQSVDGGGTWGTEGRLDEDGVSVLVAGIGMVEAVDGGRVYGVWTIAGIEIWGSYVKSFLLQIWPGTVELDIDGYQPYFGGSGLDLRLRLRANSWRTEIKTGAKVLATAGYTGTAVTVSMVEFHIEVQGTVYEVHSVHPVTSGLDHWVDARDLEEAALLWNREGLRRKAKLTLAL</sequence>